<dbReference type="InterPro" id="IPR000477">
    <property type="entry name" value="RT_dom"/>
</dbReference>
<dbReference type="AlphaFoldDB" id="A0A8X6IJ07"/>
<accession>A0A8X6IJ07</accession>
<name>A0A8X6IJ07_NEPPI</name>
<protein>
    <recommendedName>
        <fullName evidence="1">Reverse transcriptase domain-containing protein</fullName>
    </recommendedName>
</protein>
<evidence type="ECO:0000259" key="1">
    <source>
        <dbReference type="PROSITE" id="PS50878"/>
    </source>
</evidence>
<evidence type="ECO:0000313" key="2">
    <source>
        <dbReference type="EMBL" id="GFS46960.1"/>
    </source>
</evidence>
<dbReference type="EMBL" id="BMAW01044891">
    <property type="protein sequence ID" value="GFS46960.1"/>
    <property type="molecule type" value="Genomic_DNA"/>
</dbReference>
<feature type="non-terminal residue" evidence="2">
    <location>
        <position position="1"/>
    </location>
</feature>
<dbReference type="OrthoDB" id="7763192at2759"/>
<dbReference type="Proteomes" id="UP000887013">
    <property type="component" value="Unassembled WGS sequence"/>
</dbReference>
<dbReference type="PROSITE" id="PS50878">
    <property type="entry name" value="RT_POL"/>
    <property type="match status" value="1"/>
</dbReference>
<organism evidence="2 3">
    <name type="scientific">Nephila pilipes</name>
    <name type="common">Giant wood spider</name>
    <name type="synonym">Nephila maculata</name>
    <dbReference type="NCBI Taxonomy" id="299642"/>
    <lineage>
        <taxon>Eukaryota</taxon>
        <taxon>Metazoa</taxon>
        <taxon>Ecdysozoa</taxon>
        <taxon>Arthropoda</taxon>
        <taxon>Chelicerata</taxon>
        <taxon>Arachnida</taxon>
        <taxon>Araneae</taxon>
        <taxon>Araneomorphae</taxon>
        <taxon>Entelegynae</taxon>
        <taxon>Araneoidea</taxon>
        <taxon>Nephilidae</taxon>
        <taxon>Nephila</taxon>
    </lineage>
</organism>
<gene>
    <name evidence="2" type="ORF">NPIL_328141</name>
</gene>
<evidence type="ECO:0000313" key="3">
    <source>
        <dbReference type="Proteomes" id="UP000887013"/>
    </source>
</evidence>
<comment type="caution">
    <text evidence="2">The sequence shown here is derived from an EMBL/GenBank/DDBJ whole genome shotgun (WGS) entry which is preliminary data.</text>
</comment>
<sequence>WEKAIIGPINKKDKPPENMNCYHPIFLTSALSKNETGLPQGTVISPTLFNIFITDLPNILTFDEPTRKLFLSMTHYLVPDIKKRLTQAKYHPKLES</sequence>
<feature type="domain" description="Reverse transcriptase" evidence="1">
    <location>
        <begin position="1"/>
        <end position="96"/>
    </location>
</feature>
<proteinExistence type="predicted"/>
<keyword evidence="3" id="KW-1185">Reference proteome</keyword>
<reference evidence="2" key="1">
    <citation type="submission" date="2020-08" db="EMBL/GenBank/DDBJ databases">
        <title>Multicomponent nature underlies the extraordinary mechanical properties of spider dragline silk.</title>
        <authorList>
            <person name="Kono N."/>
            <person name="Nakamura H."/>
            <person name="Mori M."/>
            <person name="Yoshida Y."/>
            <person name="Ohtoshi R."/>
            <person name="Malay A.D."/>
            <person name="Moran D.A.P."/>
            <person name="Tomita M."/>
            <person name="Numata K."/>
            <person name="Arakawa K."/>
        </authorList>
    </citation>
    <scope>NUCLEOTIDE SEQUENCE</scope>
</reference>